<dbReference type="PROSITE" id="PS51450">
    <property type="entry name" value="LRR"/>
    <property type="match status" value="4"/>
</dbReference>
<dbReference type="SUPFAM" id="SSF51126">
    <property type="entry name" value="Pectin lyase-like"/>
    <property type="match status" value="2"/>
</dbReference>
<dbReference type="SMART" id="SM00389">
    <property type="entry name" value="HOX"/>
    <property type="match status" value="1"/>
</dbReference>
<comment type="subcellular location">
    <subcellularLocation>
        <location evidence="2">Cell membrane</location>
    </subcellularLocation>
    <subcellularLocation>
        <location evidence="1">Membrane</location>
        <topology evidence="1">Single-pass membrane protein</topology>
    </subcellularLocation>
    <subcellularLocation>
        <location evidence="6 8">Nucleus</location>
    </subcellularLocation>
</comment>
<sequence length="1926" mass="214549">MGSDARSQTRWMLKSLPLYIEDCGMRCASSQKMLISKQMWGPSTLLLLSILFLVSGDVSTIDVGPNDSIQSASNYTFGNVTLNVNRSNAHILFVGNQTVLDSAVMRFQGFASVEFRDILFQRSRDTILSFENVNRVTLSQCNINHTDHAFLSINGGFILSVHHCTFADITTSTGVITNIDFRSSSFSNINSKVEGGIISLESDTINVTFHDIIFDGLKNYDYPNDVFIAGGLQFNLPAIDTLLFDGCSFVNCEGTYGAPIKLSGGSYEKVIIRDSQFVSNVGLSHIYFDWYTTIGAVHMDNTTFTGLQSVSEIYLGLQLSSGVIISAGVIGSFNMNTITVLSCLMGPESAFLALMPTYNSPERPMVVGSVHIYNLEVSGNQLSSIFLDGGTIENVTVVDSTFEYNDALSQKNWVAGVMSSTQTMIIRNVRVVDCEFSFNTGLSGAVSIMGVIDDISFDHVTVTVNRANSDVGGGMMIYTKYPTRLVMRDMIFRGNSAASSGGALYLLNVATASIYNSTFFQNSLTNYQVNLQRGGAIFVDQSPATASLLFTDCTFSFNSGNMGAAIYTSVDTTFTGGSIGNHPVVQSSIYDVSSGLTFTGTSFSDRKFAAGSIIKSQRNLAGTTRYVFKKCTMTFGFSHSLNVPGIVGEYVFHHNRVSQVLSLNIPSSVVVDRFSYDNNVVEKDNIQEVVRSLAVNLQRLSLSGNHLNDVQLDGISLEKLIGLDLSHNKLKRIGTLDAPNLRELRASRNELLDMNFLENLREISHLNLSDNDIKQSLDLIYNLPNLQTLDLQRNRIHGNLTAIHSLKNLTTLLLSQNVISGEISSYVSDLTNLIVIDLSSNQMTGGVPLLKMPHLQLLNFSRNFISATSLVGLSRSYGLTVLDVSHNSINASLADLNDLSNLTEIRANHNQIGQFDLSFSKLKKLRFIDLQHNEMNDTIPQNFWSSESLAFADFSHNRLQSVDRIDEVNASSLTEFYLSRNRLNENILSTISQISSLTVLDLAYNDIVGDISPICSLSQMRFLDLSHNSIRGQLSCINQLAHLCSVNVSFNDLSGNLPEISNMSHLNIFSASHNHLTGNLTEMPSQMEIYNVSYNSITGGTLTSKDMRECDVSHNSMECPIHWNVSIHCATSCIITDLNNASVRLHMSGDISTFNETSFLHIISQVANVSQTRLHIFSITSGSVIVDLIVLPPLPSTLDEGSSSHVVEAIRSIAYGVWTDHGIDMIDIISPAPSSDTHSYSFHSSVSSSSTKVIHVETGGGRSMEWTPWMIAAVAIGGVFVITMFVFIFLFVAYKRRQRKRNEEEHNLLDREATDGSVYSIVDVTQLDKNTQLRTASSSEKNMVTLLQQLGEGAYGVVWKANYKGTIVAMKQIRTKGATIEAVENFMEEVELMKLMSPHQNVIQFLGFCHKPLSIITEFCGGGDLKTFLDDDTEISYEIRLDIIRGITAGMEHLASERIIHRDLAARNVLLTIDLVPKVSDFGLSRLLHEENTHQSRLDVGPIKWMSPESLKLSHFSEKSDVWSWAVLCIEVLTRREPLPNVSPSEYVVKFFSEGLNERMIDLVSDDQAHDALYDAIGRAFTVDPDNRPTFKDLRSLLRKPSDGEAPCYPEDHHAVNTSAFPLIFRLACQDGTQLLFVEMESAGTIERGDASAVTSDRPTRRAVMWFHALRSCTYKTAEFCGTDAGMSTEIRCVGLGRSIWPFRIQSMIGERWLNREALFKRKLEPRNLLFLPVKTEFLLKDASMPPEQLLFECARLRNFCLPTNHTDVVCHAQSANMSAGGWIRKASPDREQRDSQERRNSGVLLVLSVTLYTIPHTRKTPAANMDVVHLITSTESPHNSYRVEGLQRCMGRIYFFAPPKTRQDRKIFTYEQREELLREYKCQPYPTIHRRRELADKMNTSVRSIQIWFQNRRQRTDRMDKKRSL</sequence>
<dbReference type="PRINTS" id="PR00109">
    <property type="entry name" value="TYRKINASE"/>
</dbReference>
<keyword evidence="7" id="KW-0547">Nucleotide-binding</keyword>
<dbReference type="InterPro" id="IPR009057">
    <property type="entry name" value="Homeodomain-like_sf"/>
</dbReference>
<dbReference type="GO" id="GO:0005886">
    <property type="term" value="C:plasma membrane"/>
    <property type="evidence" value="ECO:0007669"/>
    <property type="project" value="UniProtKB-SubCell"/>
</dbReference>
<protein>
    <recommendedName>
        <fullName evidence="14">Leucine-rich repeat receptor-like protein kinase</fullName>
    </recommendedName>
</protein>
<dbReference type="SUPFAM" id="SSF56112">
    <property type="entry name" value="Protein kinase-like (PK-like)"/>
    <property type="match status" value="1"/>
</dbReference>
<evidence type="ECO:0000256" key="6">
    <source>
        <dbReference type="PROSITE-ProRule" id="PRU00108"/>
    </source>
</evidence>
<dbReference type="InterPro" id="IPR001356">
    <property type="entry name" value="HD"/>
</dbReference>
<feature type="domain" description="Homeobox" evidence="11">
    <location>
        <begin position="1860"/>
        <end position="1920"/>
    </location>
</feature>
<dbReference type="SMART" id="SM00365">
    <property type="entry name" value="LRR_SD22"/>
    <property type="match status" value="4"/>
</dbReference>
<feature type="domain" description="Protein kinase" evidence="10">
    <location>
        <begin position="1344"/>
        <end position="1598"/>
    </location>
</feature>
<evidence type="ECO:0000256" key="2">
    <source>
        <dbReference type="ARBA" id="ARBA00004236"/>
    </source>
</evidence>
<evidence type="ECO:0000256" key="9">
    <source>
        <dbReference type="SAM" id="Phobius"/>
    </source>
</evidence>
<dbReference type="PANTHER" id="PTHR48053:SF164">
    <property type="entry name" value="LEUCINE-RICH REPEAT-CONTAINING N-TERMINAL PLANT-TYPE DOMAIN-CONTAINING PROTEIN"/>
    <property type="match status" value="1"/>
</dbReference>
<gene>
    <name evidence="12" type="ORF">PROFUN_04266</name>
</gene>
<dbReference type="InterPro" id="IPR001611">
    <property type="entry name" value="Leu-rich_rpt"/>
</dbReference>
<organism evidence="12 13">
    <name type="scientific">Planoprotostelium fungivorum</name>
    <dbReference type="NCBI Taxonomy" id="1890364"/>
    <lineage>
        <taxon>Eukaryota</taxon>
        <taxon>Amoebozoa</taxon>
        <taxon>Evosea</taxon>
        <taxon>Variosea</taxon>
        <taxon>Cavosteliida</taxon>
        <taxon>Cavosteliaceae</taxon>
        <taxon>Planoprotostelium</taxon>
    </lineage>
</organism>
<dbReference type="InterPro" id="IPR020635">
    <property type="entry name" value="Tyr_kinase_cat_dom"/>
</dbReference>
<evidence type="ECO:0000256" key="1">
    <source>
        <dbReference type="ARBA" id="ARBA00004167"/>
    </source>
</evidence>
<dbReference type="Pfam" id="PF07714">
    <property type="entry name" value="PK_Tyr_Ser-Thr"/>
    <property type="match status" value="1"/>
</dbReference>
<dbReference type="PROSITE" id="PS00107">
    <property type="entry name" value="PROTEIN_KINASE_ATP"/>
    <property type="match status" value="1"/>
</dbReference>
<keyword evidence="6 8" id="KW-0238">DNA-binding</keyword>
<evidence type="ECO:0000256" key="8">
    <source>
        <dbReference type="RuleBase" id="RU000682"/>
    </source>
</evidence>
<evidence type="ECO:0000259" key="11">
    <source>
        <dbReference type="PROSITE" id="PS50071"/>
    </source>
</evidence>
<dbReference type="Pfam" id="PF00046">
    <property type="entry name" value="Homeodomain"/>
    <property type="match status" value="1"/>
</dbReference>
<dbReference type="CDD" id="cd00086">
    <property type="entry name" value="homeodomain"/>
    <property type="match status" value="1"/>
</dbReference>
<dbReference type="SMART" id="SM00219">
    <property type="entry name" value="TyrKc"/>
    <property type="match status" value="1"/>
</dbReference>
<dbReference type="SMART" id="SM00710">
    <property type="entry name" value="PbH1"/>
    <property type="match status" value="8"/>
</dbReference>
<dbReference type="InParanoid" id="A0A2P6NV01"/>
<evidence type="ECO:0000259" key="10">
    <source>
        <dbReference type="PROSITE" id="PS50011"/>
    </source>
</evidence>
<dbReference type="Gene3D" id="1.10.510.10">
    <property type="entry name" value="Transferase(Phosphotransferase) domain 1"/>
    <property type="match status" value="1"/>
</dbReference>
<dbReference type="GO" id="GO:0005634">
    <property type="term" value="C:nucleus"/>
    <property type="evidence" value="ECO:0007669"/>
    <property type="project" value="UniProtKB-SubCell"/>
</dbReference>
<keyword evidence="6 8" id="KW-0371">Homeobox</keyword>
<keyword evidence="7" id="KW-0067">ATP-binding</keyword>
<dbReference type="InterPro" id="IPR001245">
    <property type="entry name" value="Ser-Thr/Tyr_kinase_cat_dom"/>
</dbReference>
<dbReference type="Gene3D" id="3.80.10.10">
    <property type="entry name" value="Ribonuclease Inhibitor"/>
    <property type="match status" value="3"/>
</dbReference>
<evidence type="ECO:0000256" key="4">
    <source>
        <dbReference type="ARBA" id="ARBA00022729"/>
    </source>
</evidence>
<dbReference type="InterPro" id="IPR017441">
    <property type="entry name" value="Protein_kinase_ATP_BS"/>
</dbReference>
<accession>A0A2P6NV01</accession>
<dbReference type="PROSITE" id="PS00109">
    <property type="entry name" value="PROTEIN_KINASE_TYR"/>
    <property type="match status" value="1"/>
</dbReference>
<keyword evidence="6 8" id="KW-0539">Nucleus</keyword>
<keyword evidence="4" id="KW-0732">Signal</keyword>
<evidence type="ECO:0000256" key="5">
    <source>
        <dbReference type="ARBA" id="ARBA00022737"/>
    </source>
</evidence>
<comment type="caution">
    <text evidence="12">The sequence shown here is derived from an EMBL/GenBank/DDBJ whole genome shotgun (WGS) entry which is preliminary data.</text>
</comment>
<proteinExistence type="predicted"/>
<dbReference type="GO" id="GO:0005524">
    <property type="term" value="F:ATP binding"/>
    <property type="evidence" value="ECO:0007669"/>
    <property type="project" value="UniProtKB-UniRule"/>
</dbReference>
<name>A0A2P6NV01_9EUKA</name>
<evidence type="ECO:0000313" key="12">
    <source>
        <dbReference type="EMBL" id="PRP87792.1"/>
    </source>
</evidence>
<keyword evidence="13" id="KW-1185">Reference proteome</keyword>
<dbReference type="PANTHER" id="PTHR48053">
    <property type="entry name" value="LEUCINE RICH REPEAT FAMILY PROTEIN, EXPRESSED"/>
    <property type="match status" value="1"/>
</dbReference>
<dbReference type="PROSITE" id="PS50011">
    <property type="entry name" value="PROTEIN_KINASE_DOM"/>
    <property type="match status" value="1"/>
</dbReference>
<dbReference type="SUPFAM" id="SSF52058">
    <property type="entry name" value="L domain-like"/>
    <property type="match status" value="2"/>
</dbReference>
<keyword evidence="9" id="KW-0812">Transmembrane</keyword>
<dbReference type="InterPro" id="IPR011009">
    <property type="entry name" value="Kinase-like_dom_sf"/>
</dbReference>
<dbReference type="InterPro" id="IPR008266">
    <property type="entry name" value="Tyr_kinase_AS"/>
</dbReference>
<keyword evidence="5" id="KW-0677">Repeat</keyword>
<reference evidence="12 13" key="1">
    <citation type="journal article" date="2018" name="Genome Biol. Evol.">
        <title>Multiple Roots of Fruiting Body Formation in Amoebozoa.</title>
        <authorList>
            <person name="Hillmann F."/>
            <person name="Forbes G."/>
            <person name="Novohradska S."/>
            <person name="Ferling I."/>
            <person name="Riege K."/>
            <person name="Groth M."/>
            <person name="Westermann M."/>
            <person name="Marz M."/>
            <person name="Spaller T."/>
            <person name="Winckler T."/>
            <person name="Schaap P."/>
            <person name="Glockner G."/>
        </authorList>
    </citation>
    <scope>NUCLEOTIDE SEQUENCE [LARGE SCALE GENOMIC DNA]</scope>
    <source>
        <strain evidence="12 13">Jena</strain>
    </source>
</reference>
<keyword evidence="9" id="KW-1133">Transmembrane helix</keyword>
<dbReference type="GO" id="GO:0003677">
    <property type="term" value="F:DNA binding"/>
    <property type="evidence" value="ECO:0007669"/>
    <property type="project" value="UniProtKB-UniRule"/>
</dbReference>
<keyword evidence="9" id="KW-0472">Membrane</keyword>
<keyword evidence="3" id="KW-0433">Leucine-rich repeat</keyword>
<feature type="transmembrane region" description="Helical" evidence="9">
    <location>
        <begin position="1269"/>
        <end position="1294"/>
    </location>
</feature>
<feature type="binding site" evidence="7">
    <location>
        <position position="1371"/>
    </location>
    <ligand>
        <name>ATP</name>
        <dbReference type="ChEBI" id="CHEBI:30616"/>
    </ligand>
</feature>
<dbReference type="InterPro" id="IPR000719">
    <property type="entry name" value="Prot_kinase_dom"/>
</dbReference>
<evidence type="ECO:0008006" key="14">
    <source>
        <dbReference type="Google" id="ProtNLM"/>
    </source>
</evidence>
<dbReference type="InterPro" id="IPR032675">
    <property type="entry name" value="LRR_dom_sf"/>
</dbReference>
<evidence type="ECO:0000313" key="13">
    <source>
        <dbReference type="Proteomes" id="UP000241769"/>
    </source>
</evidence>
<evidence type="ECO:0000256" key="3">
    <source>
        <dbReference type="ARBA" id="ARBA00022614"/>
    </source>
</evidence>
<dbReference type="PROSITE" id="PS50071">
    <property type="entry name" value="HOMEOBOX_2"/>
    <property type="match status" value="1"/>
</dbReference>
<dbReference type="GO" id="GO:0004713">
    <property type="term" value="F:protein tyrosine kinase activity"/>
    <property type="evidence" value="ECO:0007669"/>
    <property type="project" value="InterPro"/>
</dbReference>
<evidence type="ECO:0000256" key="7">
    <source>
        <dbReference type="PROSITE-ProRule" id="PRU10141"/>
    </source>
</evidence>
<dbReference type="CDD" id="cd00192">
    <property type="entry name" value="PTKc"/>
    <property type="match status" value="1"/>
</dbReference>
<dbReference type="SUPFAM" id="SSF46689">
    <property type="entry name" value="Homeodomain-like"/>
    <property type="match status" value="1"/>
</dbReference>
<dbReference type="Gene3D" id="1.10.10.60">
    <property type="entry name" value="Homeodomain-like"/>
    <property type="match status" value="1"/>
</dbReference>
<dbReference type="Proteomes" id="UP000241769">
    <property type="component" value="Unassembled WGS sequence"/>
</dbReference>
<dbReference type="InterPro" id="IPR006626">
    <property type="entry name" value="PbH1"/>
</dbReference>
<feature type="DNA-binding region" description="Homeobox" evidence="6">
    <location>
        <begin position="1862"/>
        <end position="1921"/>
    </location>
</feature>
<dbReference type="InterPro" id="IPR011050">
    <property type="entry name" value="Pectin_lyase_fold/virulence"/>
</dbReference>
<dbReference type="EMBL" id="MDYQ01000017">
    <property type="protein sequence ID" value="PRP87792.1"/>
    <property type="molecule type" value="Genomic_DNA"/>
</dbReference>
<dbReference type="InterPro" id="IPR051716">
    <property type="entry name" value="Plant_RL_S/T_kinase"/>
</dbReference>